<dbReference type="InterPro" id="IPR002110">
    <property type="entry name" value="Ankyrin_rpt"/>
</dbReference>
<evidence type="ECO:0000313" key="2">
    <source>
        <dbReference type="EMBL" id="RAP38111.1"/>
    </source>
</evidence>
<dbReference type="CDD" id="cd06503">
    <property type="entry name" value="ATP-synt_Fo_b"/>
    <property type="match status" value="1"/>
</dbReference>
<feature type="compositionally biased region" description="Basic and acidic residues" evidence="1">
    <location>
        <begin position="1000"/>
        <end position="1014"/>
    </location>
</feature>
<reference evidence="2 3" key="1">
    <citation type="submission" date="2017-02" db="EMBL/GenBank/DDBJ databases">
        <title>Legionella quilivanii strain from human: case report and whole genome sequencing analysis.</title>
        <authorList>
            <person name="Lalancette C."/>
            <person name="Leduc J.-M."/>
            <person name="Levesque S."/>
            <person name="Fournier E."/>
            <person name="Saoud J."/>
            <person name="Faucher S.P."/>
            <person name="Bernard K."/>
            <person name="Martineau C."/>
            <person name="Longtin J."/>
        </authorList>
    </citation>
    <scope>NUCLEOTIDE SEQUENCE [LARGE SCALE GENOMIC DNA]</scope>
    <source>
        <strain evidence="2 3">ID143958</strain>
    </source>
</reference>
<feature type="compositionally biased region" description="Basic and acidic residues" evidence="1">
    <location>
        <begin position="1070"/>
        <end position="1080"/>
    </location>
</feature>
<feature type="region of interest" description="Disordered" evidence="1">
    <location>
        <begin position="991"/>
        <end position="1097"/>
    </location>
</feature>
<accession>A0A364LMN1</accession>
<feature type="compositionally biased region" description="Polar residues" evidence="1">
    <location>
        <begin position="1544"/>
        <end position="1555"/>
    </location>
</feature>
<evidence type="ECO:0008006" key="4">
    <source>
        <dbReference type="Google" id="ProtNLM"/>
    </source>
</evidence>
<protein>
    <recommendedName>
        <fullName evidence="4">Ankyrin repeat-containing protein</fullName>
    </recommendedName>
</protein>
<feature type="compositionally biased region" description="Basic and acidic residues" evidence="1">
    <location>
        <begin position="1556"/>
        <end position="1590"/>
    </location>
</feature>
<gene>
    <name evidence="2" type="ORF">B1207_03745</name>
</gene>
<sequence>MPAQTKIIDSVNELLKKKGFQLELNTGGVCGGLASIYVKYFLEGRETEFFEMERKLANPPKNYNMGDDPDFDNFIKDVEIAFNSQIYHKGTYQGDLNAILKFDGKPVNNEYNIGLVDTRVKWGEILGSIKNEGRACYVASNNHAIAISFSNNRYVVYDPNYDEDANKKINNTKSFDTAAKAIEEIEKCFGDVNPSNLYRDYLGISVRAFAHPNEKRAAVYPSKADIQRAHFATSSSLTRSINHPKGYGYDSMTCAIRANDTDTIQHLVQHMPLKAEHATCAEGHTRYELALNIFKRLSVIEAERVIRYMPLYGSADLLKQMLDNYFTTKSNDPNAFKQKFVHSSNPTVKATSLLEYAVKGKDKKNIEVLAQFLKAHSIDASSFDIDPIIEALKKNIGKDKSGILENLFLHFPDLINEKMIADLLKVAAENNSSKSLKILLQQVSRLGSASKESIFDEKIISKITPDNLKLLADANIPIPQSLFATALNRKEPAIFATCVGALSGNDPWVHFLKKAVDGKFKKGEKLPISLFDAGKPYTPFKVLARFPNNNHIILDNWPTRKIPQFTKNEALSWAVESGNVEIAEKLRQSGAALKIDTLEKLIADYPNRQDKMYHFLLDRLKTLIVGHEETLASHAAQVIHHASFHETPHVLKEVAVLFRDSRLLDQSHLIPALNPEMKAMQSASGDELIRLTEVVKHKKYPAEKYAYRWAILNKEFEFASSLSQCFTASPGYFYNLFLEVNRLGDDECLNHLFMEHSSLLENVDLYKQLEEQGQFTLLNKIIRQNKLKDDSYRLQLLNKAVERHDEKLVVALSKFANSGYSTHATPVYKALAAHNSKGLILLLENGALLKDITASDVLDTLVKTNDIQLLHKVFEDKHFQSRFFDSNQLIKHLEKLYEKGNSELLGEFNKKFPEIDFKRLKDSPDTFKFSAFGENVKNIDGLFDQACSNRCLTVVNSLLETYQPKAREKESLFERLDDLFNAPYRTEKIRPFNPQLVRQRRQERESIEAKERDATSGANKRTPSVLNRLSSDQQKMMAQAQFQGKTTPSLQQRKSLNPIAKQVPVNTGDESVKSEQRKLPDPPVTRHPPVDTKDDTPINEAMKKYHWRKVFDTLYDKKLGRLYSLIKNENYAPFEESHRKIEDVIINLRTSQKNLRHFADVAPARNERRASANSLLENKLILRALDEDNEDKLLPLMQQIKPEKPEALVNDRSSSLNDEVMALFKKYAKTGQTKVISNLFSFYEANSVIRLALEKARQNKEEWGTLVGLLQSCTYTSPEHSSPPIDKELISELEKHREELLTGFKTAGRDIRMELVQLLDKKTDSALAWILKSEHEQVNTLLNTVEGEMVKAESSIPSATRSKVSRFMVGLDEFKNTIDNLQIRYNRFLETISSNDYAPGEALKELTAIKKDFQDGKLASYYFTDGVLLDHLLDNLPKHNKDNIQDLLQIKQKIDQMSQTFVDYLESFQKAGFNAKTALQQLEAIHQTFEKEQLVPGYFAEEKWIETLFEQLDKYKQKTINEPQILSFLTDLYKIISEEAGPIQKTTQAPQADQQKAQEEKIDQARQQAEREAQERARQEAERQAEEIAKQEVQRQAEELAKQEAARQAEELAKQEAERQAEELAKQEAERQAEELAKQEAERQAEELAKQEAERQAEELAKQEAERQAEELAKQEAERQAEELAKQEA</sequence>
<comment type="caution">
    <text evidence="2">The sequence shown here is derived from an EMBL/GenBank/DDBJ whole genome shotgun (WGS) entry which is preliminary data.</text>
</comment>
<feature type="non-terminal residue" evidence="2">
    <location>
        <position position="1689"/>
    </location>
</feature>
<feature type="region of interest" description="Disordered" evidence="1">
    <location>
        <begin position="1609"/>
        <end position="1689"/>
    </location>
</feature>
<feature type="region of interest" description="Disordered" evidence="1">
    <location>
        <begin position="1544"/>
        <end position="1590"/>
    </location>
</feature>
<feature type="compositionally biased region" description="Polar residues" evidence="1">
    <location>
        <begin position="1016"/>
        <end position="1055"/>
    </location>
</feature>
<evidence type="ECO:0000313" key="3">
    <source>
        <dbReference type="Proteomes" id="UP000249458"/>
    </source>
</evidence>
<proteinExistence type="predicted"/>
<evidence type="ECO:0000256" key="1">
    <source>
        <dbReference type="SAM" id="MobiDB-lite"/>
    </source>
</evidence>
<dbReference type="EMBL" id="MVJN01000002">
    <property type="protein sequence ID" value="RAP38111.1"/>
    <property type="molecule type" value="Genomic_DNA"/>
</dbReference>
<name>A0A364LMN1_9GAMM</name>
<dbReference type="SMART" id="SM00248">
    <property type="entry name" value="ANK"/>
    <property type="match status" value="3"/>
</dbReference>
<dbReference type="Proteomes" id="UP000249458">
    <property type="component" value="Unassembled WGS sequence"/>
</dbReference>
<organism evidence="2 3">
    <name type="scientific">Legionella quinlivanii</name>
    <dbReference type="NCBI Taxonomy" id="45073"/>
    <lineage>
        <taxon>Bacteria</taxon>
        <taxon>Pseudomonadati</taxon>
        <taxon>Pseudomonadota</taxon>
        <taxon>Gammaproteobacteria</taxon>
        <taxon>Legionellales</taxon>
        <taxon>Legionellaceae</taxon>
        <taxon>Legionella</taxon>
    </lineage>
</organism>